<accession>A0A8C0GYE9</accession>
<dbReference type="SUPFAM" id="SSF47266">
    <property type="entry name" value="4-helical cytokines"/>
    <property type="match status" value="1"/>
</dbReference>
<dbReference type="GO" id="GO:0046427">
    <property type="term" value="P:positive regulation of receptor signaling pathway via JAK-STAT"/>
    <property type="evidence" value="ECO:0007669"/>
    <property type="project" value="TreeGrafter"/>
</dbReference>
<dbReference type="Proteomes" id="UP000694404">
    <property type="component" value="Unplaced"/>
</dbReference>
<dbReference type="GO" id="GO:0005179">
    <property type="term" value="F:hormone activity"/>
    <property type="evidence" value="ECO:0007669"/>
    <property type="project" value="UniProtKB-KW"/>
</dbReference>
<dbReference type="Pfam" id="PF00103">
    <property type="entry name" value="Hormone_1"/>
    <property type="match status" value="1"/>
</dbReference>
<protein>
    <recommendedName>
        <fullName evidence="8">Prolactin</fullName>
    </recommendedName>
</protein>
<proteinExistence type="inferred from homology"/>
<evidence type="ECO:0000256" key="2">
    <source>
        <dbReference type="ARBA" id="ARBA00008474"/>
    </source>
</evidence>
<evidence type="ECO:0000313" key="7">
    <source>
        <dbReference type="Proteomes" id="UP000694404"/>
    </source>
</evidence>
<evidence type="ECO:0008006" key="8">
    <source>
        <dbReference type="Google" id="ProtNLM"/>
    </source>
</evidence>
<dbReference type="Gene3D" id="1.20.1250.10">
    <property type="match status" value="1"/>
</dbReference>
<feature type="region of interest" description="Disordered" evidence="5">
    <location>
        <begin position="110"/>
        <end position="132"/>
    </location>
</feature>
<evidence type="ECO:0000256" key="3">
    <source>
        <dbReference type="ARBA" id="ARBA00022525"/>
    </source>
</evidence>
<evidence type="ECO:0000256" key="1">
    <source>
        <dbReference type="ARBA" id="ARBA00004613"/>
    </source>
</evidence>
<dbReference type="GeneTree" id="ENSGT00950000182818"/>
<dbReference type="InterPro" id="IPR001400">
    <property type="entry name" value="Somatotropin/Prolactin"/>
</dbReference>
<comment type="similarity">
    <text evidence="2 4">Belongs to the somatotropin/prolactin family.</text>
</comment>
<evidence type="ECO:0000256" key="4">
    <source>
        <dbReference type="RuleBase" id="RU003618"/>
    </source>
</evidence>
<comment type="subcellular location">
    <subcellularLocation>
        <location evidence="1 4">Secreted</location>
    </subcellularLocation>
</comment>
<dbReference type="PANTHER" id="PTHR11417:SF33">
    <property type="entry name" value="PROLACTIN LIKE"/>
    <property type="match status" value="1"/>
</dbReference>
<name>A0A8C0GYE9_CHEAB</name>
<dbReference type="PROSITE" id="PS00338">
    <property type="entry name" value="SOMATOTROPIN_2"/>
    <property type="match status" value="1"/>
</dbReference>
<dbReference type="PRINTS" id="PR00836">
    <property type="entry name" value="SOMATOTROPIN"/>
</dbReference>
<evidence type="ECO:0000256" key="5">
    <source>
        <dbReference type="SAM" id="MobiDB-lite"/>
    </source>
</evidence>
<dbReference type="InterPro" id="IPR018116">
    <property type="entry name" value="Somatotropin_CS"/>
</dbReference>
<keyword evidence="4" id="KW-0372">Hormone</keyword>
<feature type="region of interest" description="Disordered" evidence="5">
    <location>
        <begin position="6"/>
        <end position="26"/>
    </location>
</feature>
<dbReference type="PROSITE" id="PS00266">
    <property type="entry name" value="SOMATOTROPIN_1"/>
    <property type="match status" value="1"/>
</dbReference>
<organism evidence="6 7">
    <name type="scientific">Chelonoidis abingdonii</name>
    <name type="common">Abingdon island giant tortoise</name>
    <name type="synonym">Testudo abingdonii</name>
    <dbReference type="NCBI Taxonomy" id="106734"/>
    <lineage>
        <taxon>Eukaryota</taxon>
        <taxon>Metazoa</taxon>
        <taxon>Chordata</taxon>
        <taxon>Craniata</taxon>
        <taxon>Vertebrata</taxon>
        <taxon>Euteleostomi</taxon>
        <taxon>Archelosauria</taxon>
        <taxon>Testudinata</taxon>
        <taxon>Testudines</taxon>
        <taxon>Cryptodira</taxon>
        <taxon>Durocryptodira</taxon>
        <taxon>Testudinoidea</taxon>
        <taxon>Testudinidae</taxon>
        <taxon>Chelonoidis</taxon>
    </lineage>
</organism>
<keyword evidence="7" id="KW-1185">Reference proteome</keyword>
<dbReference type="Ensembl" id="ENSCABT00000015178.1">
    <property type="protein sequence ID" value="ENSCABP00000013845.1"/>
    <property type="gene ID" value="ENSCABG00000010348.1"/>
</dbReference>
<dbReference type="GO" id="GO:0031667">
    <property type="term" value="P:response to nutrient levels"/>
    <property type="evidence" value="ECO:0007669"/>
    <property type="project" value="TreeGrafter"/>
</dbReference>
<dbReference type="AlphaFoldDB" id="A0A8C0GYE9"/>
<reference evidence="6" key="2">
    <citation type="submission" date="2025-09" db="UniProtKB">
        <authorList>
            <consortium name="Ensembl"/>
        </authorList>
    </citation>
    <scope>IDENTIFICATION</scope>
</reference>
<dbReference type="PANTHER" id="PTHR11417">
    <property type="entry name" value="SOMATOTROPIN,PROLACTIN"/>
    <property type="match status" value="1"/>
</dbReference>
<keyword evidence="3" id="KW-0964">Secreted</keyword>
<sequence>MGVFRAALRGRQHGQPANHPGYLGQGGTIQVLQAGGPGLPEQGECRPALGWSTWPDKQRAGNTTPSYQSGGAVQAAGLAPEESVGQPLGSPFLWQSSQWPGDPACAALPVGDGRGGEPREPAEATGDGGVAPASARCQNTSLPRVPFSLRPALGGCYAWLCALLWLLGKPPGAVFVAICARQGDSSCRFLSVSDLFDRVIQHSDRLHSLSRALYEKNFLPNGNKLGKWTGKCHTSKMLTPNGKEYVQKIPREELTHLILRLLQAWKEPLSHFDQNIGHHQELSSDSLSKAKQISNMVHELKTGMEKVTEKMQSMGIISNSLNGMGSSEAAGLSISNEANLMSDYEFIHCFRRDSNKVQSYLKILKCRIWPGNSC</sequence>
<dbReference type="InterPro" id="IPR009079">
    <property type="entry name" value="4_helix_cytokine-like_core"/>
</dbReference>
<evidence type="ECO:0000313" key="6">
    <source>
        <dbReference type="Ensembl" id="ENSCABP00000013845.1"/>
    </source>
</evidence>
<dbReference type="GO" id="GO:0005615">
    <property type="term" value="C:extracellular space"/>
    <property type="evidence" value="ECO:0007669"/>
    <property type="project" value="TreeGrafter"/>
</dbReference>
<reference evidence="6" key="1">
    <citation type="submission" date="2025-08" db="UniProtKB">
        <authorList>
            <consortium name="Ensembl"/>
        </authorList>
    </citation>
    <scope>IDENTIFICATION</scope>
</reference>